<dbReference type="EMBL" id="CAXAMN010022472">
    <property type="protein sequence ID" value="CAK9069652.1"/>
    <property type="molecule type" value="Genomic_DNA"/>
</dbReference>
<feature type="signal peptide" evidence="1">
    <location>
        <begin position="1"/>
        <end position="16"/>
    </location>
</feature>
<dbReference type="Proteomes" id="UP001642484">
    <property type="component" value="Unassembled WGS sequence"/>
</dbReference>
<evidence type="ECO:0000256" key="1">
    <source>
        <dbReference type="SAM" id="SignalP"/>
    </source>
</evidence>
<accession>A0ABP0P2F3</accession>
<gene>
    <name evidence="2" type="ORF">CCMP2556_LOCUS34248</name>
</gene>
<protein>
    <submittedName>
        <fullName evidence="2">Uncharacterized protein</fullName>
    </submittedName>
</protein>
<proteinExistence type="predicted"/>
<evidence type="ECO:0000313" key="3">
    <source>
        <dbReference type="Proteomes" id="UP001642484"/>
    </source>
</evidence>
<keyword evidence="1" id="KW-0732">Signal</keyword>
<keyword evidence="3" id="KW-1185">Reference proteome</keyword>
<comment type="caution">
    <text evidence="2">The sequence shown here is derived from an EMBL/GenBank/DDBJ whole genome shotgun (WGS) entry which is preliminary data.</text>
</comment>
<evidence type="ECO:0000313" key="2">
    <source>
        <dbReference type="EMBL" id="CAK9069652.1"/>
    </source>
</evidence>
<organism evidence="2 3">
    <name type="scientific">Durusdinium trenchii</name>
    <dbReference type="NCBI Taxonomy" id="1381693"/>
    <lineage>
        <taxon>Eukaryota</taxon>
        <taxon>Sar</taxon>
        <taxon>Alveolata</taxon>
        <taxon>Dinophyceae</taxon>
        <taxon>Suessiales</taxon>
        <taxon>Symbiodiniaceae</taxon>
        <taxon>Durusdinium</taxon>
    </lineage>
</organism>
<feature type="chain" id="PRO_5046885404" evidence="1">
    <location>
        <begin position="17"/>
        <end position="108"/>
    </location>
</feature>
<reference evidence="2 3" key="1">
    <citation type="submission" date="2024-02" db="EMBL/GenBank/DDBJ databases">
        <authorList>
            <person name="Chen Y."/>
            <person name="Shah S."/>
            <person name="Dougan E. K."/>
            <person name="Thang M."/>
            <person name="Chan C."/>
        </authorList>
    </citation>
    <scope>NUCLEOTIDE SEQUENCE [LARGE SCALE GENOMIC DNA]</scope>
</reference>
<sequence length="108" mass="12442">MCRSLWFVLAVGAASAGKEKHVAVTGGLNGFLHCLHSQVYQRFYNVLSTHGWHSKETFRFAYNMHNQLDLGAGYDELEDMPWHTTLKVDFCFSMLRLKMQDVEIELSE</sequence>
<name>A0ABP0P2F3_9DINO</name>